<evidence type="ECO:0000256" key="1">
    <source>
        <dbReference type="ARBA" id="ARBA00022741"/>
    </source>
</evidence>
<keyword evidence="1" id="KW-0547">Nucleotide-binding</keyword>
<dbReference type="OMA" id="TSNMIDC"/>
<evidence type="ECO:0000256" key="2">
    <source>
        <dbReference type="ARBA" id="ARBA00022840"/>
    </source>
</evidence>
<feature type="non-terminal residue" evidence="4">
    <location>
        <position position="1"/>
    </location>
</feature>
<dbReference type="Proteomes" id="UP000258309">
    <property type="component" value="Unassembled WGS sequence"/>
</dbReference>
<dbReference type="EMBL" id="NCSJ02000080">
    <property type="protein sequence ID" value="RFU31242.1"/>
    <property type="molecule type" value="Genomic_DNA"/>
</dbReference>
<dbReference type="GO" id="GO:0007131">
    <property type="term" value="P:reciprocal meiotic recombination"/>
    <property type="evidence" value="ECO:0007669"/>
    <property type="project" value="TreeGrafter"/>
</dbReference>
<organism evidence="4 5">
    <name type="scientific">Scytalidium lignicola</name>
    <name type="common">Hyphomycete</name>
    <dbReference type="NCBI Taxonomy" id="5539"/>
    <lineage>
        <taxon>Eukaryota</taxon>
        <taxon>Fungi</taxon>
        <taxon>Dikarya</taxon>
        <taxon>Ascomycota</taxon>
        <taxon>Pezizomycotina</taxon>
        <taxon>Leotiomycetes</taxon>
        <taxon>Leotiomycetes incertae sedis</taxon>
        <taxon>Scytalidium</taxon>
    </lineage>
</organism>
<dbReference type="OrthoDB" id="5925at2759"/>
<protein>
    <recommendedName>
        <fullName evidence="3">AAA+ ATPase domain-containing protein</fullName>
    </recommendedName>
</protein>
<dbReference type="GO" id="GO:0005524">
    <property type="term" value="F:ATP binding"/>
    <property type="evidence" value="ECO:0007669"/>
    <property type="project" value="UniProtKB-KW"/>
</dbReference>
<accession>A0A3E2HDL8</accession>
<dbReference type="STRING" id="5539.A0A3E2HDL8"/>
<dbReference type="GO" id="GO:0005694">
    <property type="term" value="C:chromosome"/>
    <property type="evidence" value="ECO:0007669"/>
    <property type="project" value="TreeGrafter"/>
</dbReference>
<feature type="domain" description="AAA+ ATPase" evidence="3">
    <location>
        <begin position="43"/>
        <end position="194"/>
    </location>
</feature>
<name>A0A3E2HDL8_SCYLI</name>
<keyword evidence="2" id="KW-0067">ATP-binding</keyword>
<dbReference type="SMART" id="SM00382">
    <property type="entry name" value="AAA"/>
    <property type="match status" value="1"/>
</dbReference>
<dbReference type="Gene3D" id="3.40.50.300">
    <property type="entry name" value="P-loop containing nucleotide triphosphate hydrolases"/>
    <property type="match status" value="1"/>
</dbReference>
<dbReference type="PANTHER" id="PTHR45991">
    <property type="entry name" value="PACHYTENE CHECKPOINT PROTEIN 2"/>
    <property type="match status" value="1"/>
</dbReference>
<dbReference type="GO" id="GO:0005634">
    <property type="term" value="C:nucleus"/>
    <property type="evidence" value="ECO:0007669"/>
    <property type="project" value="TreeGrafter"/>
</dbReference>
<feature type="non-terminal residue" evidence="4">
    <location>
        <position position="324"/>
    </location>
</feature>
<dbReference type="GO" id="GO:0016887">
    <property type="term" value="F:ATP hydrolysis activity"/>
    <property type="evidence" value="ECO:0007669"/>
    <property type="project" value="InterPro"/>
</dbReference>
<evidence type="ECO:0000313" key="5">
    <source>
        <dbReference type="Proteomes" id="UP000258309"/>
    </source>
</evidence>
<dbReference type="InterPro" id="IPR044539">
    <property type="entry name" value="Pch2-like"/>
</dbReference>
<dbReference type="AlphaFoldDB" id="A0A3E2HDL8"/>
<keyword evidence="5" id="KW-1185">Reference proteome</keyword>
<dbReference type="InterPro" id="IPR003593">
    <property type="entry name" value="AAA+_ATPase"/>
</dbReference>
<dbReference type="Pfam" id="PF00004">
    <property type="entry name" value="AAA"/>
    <property type="match status" value="1"/>
</dbReference>
<evidence type="ECO:0000259" key="3">
    <source>
        <dbReference type="SMART" id="SM00382"/>
    </source>
</evidence>
<reference evidence="4 5" key="1">
    <citation type="submission" date="2018-05" db="EMBL/GenBank/DDBJ databases">
        <title>Draft genome sequence of Scytalidium lignicola DSM 105466, a ubiquitous saprotrophic fungus.</title>
        <authorList>
            <person name="Buettner E."/>
            <person name="Gebauer A.M."/>
            <person name="Hofrichter M."/>
            <person name="Liers C."/>
            <person name="Kellner H."/>
        </authorList>
    </citation>
    <scope>NUCLEOTIDE SEQUENCE [LARGE SCALE GENOMIC DNA]</scope>
    <source>
        <strain evidence="4 5">DSM 105466</strain>
    </source>
</reference>
<evidence type="ECO:0000313" key="4">
    <source>
        <dbReference type="EMBL" id="RFU31242.1"/>
    </source>
</evidence>
<dbReference type="InterPro" id="IPR003959">
    <property type="entry name" value="ATPase_AAA_core"/>
</dbReference>
<sequence length="324" mass="36659">MPNRMFKDSWEKLVFDEDLKGELLWTVTNFLQISRKPGYTRRMNPLVLLHGPPGTGKTTLCQGLAQKISIRLKSTYSTTKLIQIKTASLLSRYYSESAKQVEEIFDTIESICLREVKEFICVLIDEIEGIASSRSLGVTHGEAQDSLRATNALLSGLDRVRHYPNIIILSTSNMIDCLDTAFTDRCSIQFVGAPAFSSQYTILRNCFLKMMNQGVISYGMAECVNPKHIIPPFREANLYLVLNKDDPGTKLFNILQLQNSDGCSRSQGGISGRKLAQLLEQAIMRYLRDEECSLEMAFDFLKRIVVTERSREEKRMASETEVEG</sequence>
<dbReference type="SUPFAM" id="SSF52540">
    <property type="entry name" value="P-loop containing nucleoside triphosphate hydrolases"/>
    <property type="match status" value="1"/>
</dbReference>
<dbReference type="PANTHER" id="PTHR45991:SF1">
    <property type="entry name" value="PACHYTENE CHECKPOINT PROTEIN 2 HOMOLOG"/>
    <property type="match status" value="1"/>
</dbReference>
<gene>
    <name evidence="4" type="ORF">B7463_g5121</name>
</gene>
<dbReference type="InterPro" id="IPR027417">
    <property type="entry name" value="P-loop_NTPase"/>
</dbReference>
<comment type="caution">
    <text evidence="4">The sequence shown here is derived from an EMBL/GenBank/DDBJ whole genome shotgun (WGS) entry which is preliminary data.</text>
</comment>
<dbReference type="GO" id="GO:0051598">
    <property type="term" value="P:meiotic recombination checkpoint signaling"/>
    <property type="evidence" value="ECO:0007669"/>
    <property type="project" value="TreeGrafter"/>
</dbReference>
<proteinExistence type="predicted"/>